<feature type="transmembrane region" description="Helical" evidence="6">
    <location>
        <begin position="57"/>
        <end position="76"/>
    </location>
</feature>
<evidence type="ECO:0000256" key="6">
    <source>
        <dbReference type="SAM" id="Phobius"/>
    </source>
</evidence>
<keyword evidence="8" id="KW-1185">Reference proteome</keyword>
<dbReference type="InterPro" id="IPR030417">
    <property type="entry name" value="MS4A"/>
</dbReference>
<keyword evidence="3 6" id="KW-0812">Transmembrane</keyword>
<dbReference type="PANTHER" id="PTHR23320">
    <property type="entry name" value="MEMBRANE-SPANNING 4-DOMAINS SUBFAMILY A MS4A -RELATED"/>
    <property type="match status" value="1"/>
</dbReference>
<dbReference type="PANTHER" id="PTHR23320:SF125">
    <property type="entry name" value="TRANSMEMBRANE PROTEIN 176L.1-RELATED"/>
    <property type="match status" value="1"/>
</dbReference>
<feature type="transmembrane region" description="Helical" evidence="6">
    <location>
        <begin position="198"/>
        <end position="219"/>
    </location>
</feature>
<dbReference type="GO" id="GO:0016020">
    <property type="term" value="C:membrane"/>
    <property type="evidence" value="ECO:0007669"/>
    <property type="project" value="UniProtKB-SubCell"/>
</dbReference>
<gene>
    <name evidence="7" type="primary">LOC115435639</name>
</gene>
<evidence type="ECO:0000313" key="8">
    <source>
        <dbReference type="Proteomes" id="UP000472271"/>
    </source>
</evidence>
<evidence type="ECO:0000313" key="7">
    <source>
        <dbReference type="Ensembl" id="ENSSORP00005023527.1"/>
    </source>
</evidence>
<dbReference type="AlphaFoldDB" id="A0A673A4G8"/>
<reference evidence="7" key="1">
    <citation type="submission" date="2019-06" db="EMBL/GenBank/DDBJ databases">
        <authorList>
            <consortium name="Wellcome Sanger Institute Data Sharing"/>
        </authorList>
    </citation>
    <scope>NUCLEOTIDE SEQUENCE [LARGE SCALE GENOMIC DNA]</scope>
</reference>
<dbReference type="InterPro" id="IPR007237">
    <property type="entry name" value="CD20-like"/>
</dbReference>
<keyword evidence="4 6" id="KW-1133">Transmembrane helix</keyword>
<dbReference type="Ensembl" id="ENSSORT00005024208.1">
    <property type="protein sequence ID" value="ENSSORP00005023527.1"/>
    <property type="gene ID" value="ENSSORG00005011394.1"/>
</dbReference>
<evidence type="ECO:0000256" key="5">
    <source>
        <dbReference type="ARBA" id="ARBA00023136"/>
    </source>
</evidence>
<sequence length="251" mass="27694">MSVTMAKADGVTVFTLTSDPNSACPPLCQMFKGLCYSPVCCSVSQPLRRLQGTSQSVLGTLHIMVGILNVGLGAILATARGYWEDLAFPYWLGALFIFFGVMCILSEKFPSPALVITNVILNLAGVGFSIAALILYGITLDVIRWWWTWWTCRPHESEYWYDSDVPPLSSVSPEQLIIIEKCEEGRKLALMMVRSVDIVLVILSVMELCITISAVVLGIKALMKRGKGENKDTEDPDNYKALQDSTTYPVV</sequence>
<evidence type="ECO:0000256" key="3">
    <source>
        <dbReference type="ARBA" id="ARBA00022692"/>
    </source>
</evidence>
<reference evidence="7" key="2">
    <citation type="submission" date="2025-05" db="UniProtKB">
        <authorList>
            <consortium name="Ensembl"/>
        </authorList>
    </citation>
    <scope>IDENTIFICATION</scope>
</reference>
<comment type="subcellular location">
    <subcellularLocation>
        <location evidence="1">Membrane</location>
        <topology evidence="1">Multi-pass membrane protein</topology>
    </subcellularLocation>
</comment>
<evidence type="ECO:0000256" key="2">
    <source>
        <dbReference type="ARBA" id="ARBA00009565"/>
    </source>
</evidence>
<dbReference type="Pfam" id="PF04103">
    <property type="entry name" value="CD20"/>
    <property type="match status" value="1"/>
</dbReference>
<evidence type="ECO:0000256" key="1">
    <source>
        <dbReference type="ARBA" id="ARBA00004141"/>
    </source>
</evidence>
<feature type="transmembrane region" description="Helical" evidence="6">
    <location>
        <begin position="88"/>
        <end position="106"/>
    </location>
</feature>
<dbReference type="Ensembl" id="ENSSORT00005024210.1">
    <property type="protein sequence ID" value="ENSSORP00005023529.1"/>
    <property type="gene ID" value="ENSSORG00005011394.1"/>
</dbReference>
<dbReference type="Ensembl" id="ENSSORT00005024209.1">
    <property type="protein sequence ID" value="ENSSORP00005023528.1"/>
    <property type="gene ID" value="ENSSORG00005011394.1"/>
</dbReference>
<evidence type="ECO:0000256" key="4">
    <source>
        <dbReference type="ARBA" id="ARBA00022989"/>
    </source>
</evidence>
<name>A0A673A4G8_9TELE</name>
<dbReference type="Ensembl" id="ENSSORT00005024212.1">
    <property type="protein sequence ID" value="ENSSORP00005023531.1"/>
    <property type="gene ID" value="ENSSORG00005011394.1"/>
</dbReference>
<dbReference type="Proteomes" id="UP000472271">
    <property type="component" value="Chromosome 16"/>
</dbReference>
<protein>
    <submittedName>
        <fullName evidence="7">Membrane-spanning 4-domains subfamily A member 15-like</fullName>
    </submittedName>
</protein>
<keyword evidence="5 6" id="KW-0472">Membrane</keyword>
<organism evidence="7 8">
    <name type="scientific">Sphaeramia orbicularis</name>
    <name type="common">orbiculate cardinalfish</name>
    <dbReference type="NCBI Taxonomy" id="375764"/>
    <lineage>
        <taxon>Eukaryota</taxon>
        <taxon>Metazoa</taxon>
        <taxon>Chordata</taxon>
        <taxon>Craniata</taxon>
        <taxon>Vertebrata</taxon>
        <taxon>Euteleostomi</taxon>
        <taxon>Actinopterygii</taxon>
        <taxon>Neopterygii</taxon>
        <taxon>Teleostei</taxon>
        <taxon>Neoteleostei</taxon>
        <taxon>Acanthomorphata</taxon>
        <taxon>Gobiaria</taxon>
        <taxon>Kurtiformes</taxon>
        <taxon>Apogonoidei</taxon>
        <taxon>Apogonidae</taxon>
        <taxon>Apogoninae</taxon>
        <taxon>Sphaeramia</taxon>
    </lineage>
</organism>
<comment type="similarity">
    <text evidence="2">Belongs to the MS4A family.</text>
</comment>
<proteinExistence type="inferred from homology"/>
<accession>A0A673A4G8</accession>
<feature type="transmembrane region" description="Helical" evidence="6">
    <location>
        <begin position="113"/>
        <end position="138"/>
    </location>
</feature>